<feature type="compositionally biased region" description="Basic and acidic residues" evidence="3">
    <location>
        <begin position="189"/>
        <end position="213"/>
    </location>
</feature>
<dbReference type="GO" id="GO:0003677">
    <property type="term" value="F:DNA binding"/>
    <property type="evidence" value="ECO:0007669"/>
    <property type="project" value="UniProtKB-KW"/>
</dbReference>
<comment type="similarity">
    <text evidence="2">Belongs to the SAP domain-containing ribonucleoprotein family.</text>
</comment>
<evidence type="ECO:0000256" key="1">
    <source>
        <dbReference type="ARBA" id="ARBA00022553"/>
    </source>
</evidence>
<dbReference type="InterPro" id="IPR003034">
    <property type="entry name" value="SAP_dom"/>
</dbReference>
<dbReference type="InterPro" id="IPR052240">
    <property type="entry name" value="SAP_domain_ribonucleoprotein"/>
</dbReference>
<dbReference type="SUPFAM" id="SSF68906">
    <property type="entry name" value="SAP domain"/>
    <property type="match status" value="1"/>
</dbReference>
<sequence>MTDYANLKVPELKKLLADKKLPQTGNKADLIARLQENDGKHATTAETAPASVKEPAKGDDKKSDGEASKLKATESQPVAEDQQPKAKTEEKLAPAPAKANATEKDIQADEAAKPVLEEAPQSFALGLSTTAADAEAKKRVDRAKRFGMEEDEEFKKRAERAKRFGVDENTIASSIDSALPERAAKRSRGRDADDDNPRNGKRQQVDRRGERRSTRQTRNGGATRDTRAARKGGSVLDDPEEKAKAEKRAARFAAA</sequence>
<reference evidence="5 6" key="1">
    <citation type="journal article" date="2020" name="G3 (Bethesda)">
        <title>Genetic Underpinnings of Host Manipulation by Ophiocordyceps as Revealed by Comparative Transcriptomics.</title>
        <authorList>
            <person name="Will I."/>
            <person name="Das B."/>
            <person name="Trinh T."/>
            <person name="Brachmann A."/>
            <person name="Ohm R.A."/>
            <person name="de Bekker C."/>
        </authorList>
    </citation>
    <scope>NUCLEOTIDE SEQUENCE [LARGE SCALE GENOMIC DNA]</scope>
    <source>
        <strain evidence="5 6">EC05</strain>
    </source>
</reference>
<dbReference type="SMART" id="SM00513">
    <property type="entry name" value="SAP"/>
    <property type="match status" value="1"/>
</dbReference>
<dbReference type="PROSITE" id="PS50800">
    <property type="entry name" value="SAP"/>
    <property type="match status" value="1"/>
</dbReference>
<feature type="domain" description="SAP" evidence="4">
    <location>
        <begin position="4"/>
        <end position="38"/>
    </location>
</feature>
<dbReference type="Proteomes" id="UP000562929">
    <property type="component" value="Unassembled WGS sequence"/>
</dbReference>
<keyword evidence="1" id="KW-0597">Phosphoprotein</keyword>
<protein>
    <submittedName>
        <fullName evidence="5">DNA-binding SAP</fullName>
    </submittedName>
</protein>
<name>A0A8H4QA02_9HYPO</name>
<feature type="region of interest" description="Disordered" evidence="3">
    <location>
        <begin position="17"/>
        <end position="117"/>
    </location>
</feature>
<evidence type="ECO:0000313" key="5">
    <source>
        <dbReference type="EMBL" id="KAF4591937.1"/>
    </source>
</evidence>
<evidence type="ECO:0000256" key="2">
    <source>
        <dbReference type="ARBA" id="ARBA00046328"/>
    </source>
</evidence>
<feature type="region of interest" description="Disordered" evidence="3">
    <location>
        <begin position="143"/>
        <end position="255"/>
    </location>
</feature>
<evidence type="ECO:0000259" key="4">
    <source>
        <dbReference type="PROSITE" id="PS50800"/>
    </source>
</evidence>
<dbReference type="AlphaFoldDB" id="A0A8H4QA02"/>
<evidence type="ECO:0000313" key="6">
    <source>
        <dbReference type="Proteomes" id="UP000562929"/>
    </source>
</evidence>
<feature type="compositionally biased region" description="Basic and acidic residues" evidence="3">
    <location>
        <begin position="101"/>
        <end position="116"/>
    </location>
</feature>
<dbReference type="InterPro" id="IPR036361">
    <property type="entry name" value="SAP_dom_sf"/>
</dbReference>
<organism evidence="5 6">
    <name type="scientific">Ophiocordyceps camponoti-floridani</name>
    <dbReference type="NCBI Taxonomy" id="2030778"/>
    <lineage>
        <taxon>Eukaryota</taxon>
        <taxon>Fungi</taxon>
        <taxon>Dikarya</taxon>
        <taxon>Ascomycota</taxon>
        <taxon>Pezizomycotina</taxon>
        <taxon>Sordariomycetes</taxon>
        <taxon>Hypocreomycetidae</taxon>
        <taxon>Hypocreales</taxon>
        <taxon>Ophiocordycipitaceae</taxon>
        <taxon>Ophiocordyceps</taxon>
    </lineage>
</organism>
<dbReference type="PANTHER" id="PTHR46551:SF1">
    <property type="entry name" value="SAP DOMAIN-CONTAINING RIBONUCLEOPROTEIN"/>
    <property type="match status" value="1"/>
</dbReference>
<keyword evidence="5" id="KW-0238">DNA-binding</keyword>
<feature type="compositionally biased region" description="Basic and acidic residues" evidence="3">
    <location>
        <begin position="54"/>
        <end position="72"/>
    </location>
</feature>
<dbReference type="EMBL" id="JAACLJ010000002">
    <property type="protein sequence ID" value="KAF4591937.1"/>
    <property type="molecule type" value="Genomic_DNA"/>
</dbReference>
<dbReference type="Pfam" id="PF18592">
    <property type="entry name" value="Tho1_MOS11_C"/>
    <property type="match status" value="1"/>
</dbReference>
<feature type="compositionally biased region" description="Basic and acidic residues" evidence="3">
    <location>
        <begin position="82"/>
        <end position="92"/>
    </location>
</feature>
<evidence type="ECO:0000256" key="3">
    <source>
        <dbReference type="SAM" id="MobiDB-lite"/>
    </source>
</evidence>
<dbReference type="InterPro" id="IPR040746">
    <property type="entry name" value="THO1_MOS11_C"/>
</dbReference>
<comment type="caution">
    <text evidence="5">The sequence shown here is derived from an EMBL/GenBank/DDBJ whole genome shotgun (WGS) entry which is preliminary data.</text>
</comment>
<proteinExistence type="inferred from homology"/>
<feature type="compositionally biased region" description="Basic and acidic residues" evidence="3">
    <location>
        <begin position="143"/>
        <end position="166"/>
    </location>
</feature>
<dbReference type="PANTHER" id="PTHR46551">
    <property type="entry name" value="SAP DOMAIN-CONTAINING RIBONUCLEOPROTEIN"/>
    <property type="match status" value="1"/>
</dbReference>
<dbReference type="Pfam" id="PF02037">
    <property type="entry name" value="SAP"/>
    <property type="match status" value="1"/>
</dbReference>
<accession>A0A8H4QA02</accession>
<dbReference type="OrthoDB" id="445357at2759"/>
<dbReference type="GO" id="GO:0016973">
    <property type="term" value="P:poly(A)+ mRNA export from nucleus"/>
    <property type="evidence" value="ECO:0007669"/>
    <property type="project" value="TreeGrafter"/>
</dbReference>
<keyword evidence="6" id="KW-1185">Reference proteome</keyword>
<dbReference type="GO" id="GO:0005634">
    <property type="term" value="C:nucleus"/>
    <property type="evidence" value="ECO:0007669"/>
    <property type="project" value="TreeGrafter"/>
</dbReference>
<dbReference type="Gene3D" id="1.10.720.30">
    <property type="entry name" value="SAP domain"/>
    <property type="match status" value="1"/>
</dbReference>
<gene>
    <name evidence="5" type="ORF">GQ602_002236</name>
</gene>